<feature type="compositionally biased region" description="Basic residues" evidence="1">
    <location>
        <begin position="17"/>
        <end position="50"/>
    </location>
</feature>
<feature type="region of interest" description="Disordered" evidence="1">
    <location>
        <begin position="1"/>
        <end position="68"/>
    </location>
</feature>
<evidence type="ECO:0000313" key="3">
    <source>
        <dbReference type="Proteomes" id="UP000807115"/>
    </source>
</evidence>
<dbReference type="EMBL" id="CM027689">
    <property type="protein sequence ID" value="KAG0516296.1"/>
    <property type="molecule type" value="Genomic_DNA"/>
</dbReference>
<protein>
    <submittedName>
        <fullName evidence="2">Uncharacterized protein</fullName>
    </submittedName>
</protein>
<dbReference type="Proteomes" id="UP000807115">
    <property type="component" value="Chromosome 10"/>
</dbReference>
<comment type="caution">
    <text evidence="2">The sequence shown here is derived from an EMBL/GenBank/DDBJ whole genome shotgun (WGS) entry which is preliminary data.</text>
</comment>
<accession>A0A921U368</accession>
<sequence>MVAAYKRTPSNTAMIHLTHHGRGSRGHMRWRMCPHPPSRKGRRGGPRHRTSPQAAGIGNERGCRSRHA</sequence>
<reference evidence="2" key="2">
    <citation type="submission" date="2020-10" db="EMBL/GenBank/DDBJ databases">
        <authorList>
            <person name="Cooper E.A."/>
            <person name="Brenton Z.W."/>
            <person name="Flinn B.S."/>
            <person name="Jenkins J."/>
            <person name="Shu S."/>
            <person name="Flowers D."/>
            <person name="Luo F."/>
            <person name="Wang Y."/>
            <person name="Xia P."/>
            <person name="Barry K."/>
            <person name="Daum C."/>
            <person name="Lipzen A."/>
            <person name="Yoshinaga Y."/>
            <person name="Schmutz J."/>
            <person name="Saski C."/>
            <person name="Vermerris W."/>
            <person name="Kresovich S."/>
        </authorList>
    </citation>
    <scope>NUCLEOTIDE SEQUENCE</scope>
</reference>
<proteinExistence type="predicted"/>
<organism evidence="2 3">
    <name type="scientific">Sorghum bicolor</name>
    <name type="common">Sorghum</name>
    <name type="synonym">Sorghum vulgare</name>
    <dbReference type="NCBI Taxonomy" id="4558"/>
    <lineage>
        <taxon>Eukaryota</taxon>
        <taxon>Viridiplantae</taxon>
        <taxon>Streptophyta</taxon>
        <taxon>Embryophyta</taxon>
        <taxon>Tracheophyta</taxon>
        <taxon>Spermatophyta</taxon>
        <taxon>Magnoliopsida</taxon>
        <taxon>Liliopsida</taxon>
        <taxon>Poales</taxon>
        <taxon>Poaceae</taxon>
        <taxon>PACMAD clade</taxon>
        <taxon>Panicoideae</taxon>
        <taxon>Andropogonodae</taxon>
        <taxon>Andropogoneae</taxon>
        <taxon>Sorghinae</taxon>
        <taxon>Sorghum</taxon>
    </lineage>
</organism>
<gene>
    <name evidence="2" type="ORF">BDA96_10G349800</name>
</gene>
<evidence type="ECO:0000256" key="1">
    <source>
        <dbReference type="SAM" id="MobiDB-lite"/>
    </source>
</evidence>
<reference evidence="2" key="1">
    <citation type="journal article" date="2019" name="BMC Genomics">
        <title>A new reference genome for Sorghum bicolor reveals high levels of sequence similarity between sweet and grain genotypes: implications for the genetics of sugar metabolism.</title>
        <authorList>
            <person name="Cooper E.A."/>
            <person name="Brenton Z.W."/>
            <person name="Flinn B.S."/>
            <person name="Jenkins J."/>
            <person name="Shu S."/>
            <person name="Flowers D."/>
            <person name="Luo F."/>
            <person name="Wang Y."/>
            <person name="Xia P."/>
            <person name="Barry K."/>
            <person name="Daum C."/>
            <person name="Lipzen A."/>
            <person name="Yoshinaga Y."/>
            <person name="Schmutz J."/>
            <person name="Saski C."/>
            <person name="Vermerris W."/>
            <person name="Kresovich S."/>
        </authorList>
    </citation>
    <scope>NUCLEOTIDE SEQUENCE</scope>
</reference>
<evidence type="ECO:0000313" key="2">
    <source>
        <dbReference type="EMBL" id="KAG0516296.1"/>
    </source>
</evidence>
<name>A0A921U368_SORBI</name>
<dbReference type="AlphaFoldDB" id="A0A921U368"/>